<name>A0ABU5MXV9_9BACT</name>
<dbReference type="Proteomes" id="UP001290861">
    <property type="component" value="Unassembled WGS sequence"/>
</dbReference>
<dbReference type="InterPro" id="IPR003386">
    <property type="entry name" value="LACT/PDAT_acylTrfase"/>
</dbReference>
<evidence type="ECO:0000313" key="2">
    <source>
        <dbReference type="Proteomes" id="UP001290861"/>
    </source>
</evidence>
<accession>A0ABU5MXV9</accession>
<evidence type="ECO:0000313" key="1">
    <source>
        <dbReference type="EMBL" id="MDZ8119017.1"/>
    </source>
</evidence>
<dbReference type="EMBL" id="JARVCO010000010">
    <property type="protein sequence ID" value="MDZ8119017.1"/>
    <property type="molecule type" value="Genomic_DNA"/>
</dbReference>
<dbReference type="SUPFAM" id="SSF53474">
    <property type="entry name" value="alpha/beta-Hydrolases"/>
    <property type="match status" value="1"/>
</dbReference>
<keyword evidence="2" id="KW-1185">Reference proteome</keyword>
<proteinExistence type="predicted"/>
<sequence length="409" mass="46335">MAAQATILIPGIKGTKLLNSNEVNHDTIWSGIQSNFESIDDLALTKSYRNRYYDEALESIIQPSEVELLAYGELVGELRKNSSRPVYIFNYDWRYSNVENGERLQDFIGYLIAKSKARRRVDPKQPVFSSFDFITHSMGNQVFRSYLNLAGFRYVNKAVLAVPPFLGSLEIISGLIKGEGFFAGTKESMRKLVRTWPGALELLPRYAGVSRFENGALHNFYNLNHWQDNLVDIKPDDSAEKTARKEKLKALIRRGKRMVEQEMVDLDQLSAAEKKRILIVVRDGYKTMQSLQVLKNVPPPGPVNLFNLSKVAVSKDGDGAVAHASSCCYARPDDSGVKTVALIKDFWANDNSHGFVLNEGRLQRLIQRFLYSAEPFDHRIPGNSVREVAGVNERSWGHNLSRWELVFKD</sequence>
<dbReference type="PANTHER" id="PTHR11440">
    <property type="entry name" value="LECITHIN-CHOLESTEROL ACYLTRANSFERASE-RELATED"/>
    <property type="match status" value="1"/>
</dbReference>
<dbReference type="Gene3D" id="3.40.50.1820">
    <property type="entry name" value="alpha/beta hydrolase"/>
    <property type="match status" value="1"/>
</dbReference>
<dbReference type="Pfam" id="PF02450">
    <property type="entry name" value="LCAT"/>
    <property type="match status" value="1"/>
</dbReference>
<dbReference type="InterPro" id="IPR029058">
    <property type="entry name" value="AB_hydrolase_fold"/>
</dbReference>
<organism evidence="1 2">
    <name type="scientific">Pontiella agarivorans</name>
    <dbReference type="NCBI Taxonomy" id="3038953"/>
    <lineage>
        <taxon>Bacteria</taxon>
        <taxon>Pseudomonadati</taxon>
        <taxon>Kiritimatiellota</taxon>
        <taxon>Kiritimatiellia</taxon>
        <taxon>Kiritimatiellales</taxon>
        <taxon>Pontiellaceae</taxon>
        <taxon>Pontiella</taxon>
    </lineage>
</organism>
<gene>
    <name evidence="1" type="ORF">P9H32_10310</name>
</gene>
<dbReference type="RefSeq" id="WP_322608809.1">
    <property type="nucleotide sequence ID" value="NZ_JARVCO010000010.1"/>
</dbReference>
<protein>
    <recommendedName>
        <fullName evidence="3">Alpha/beta hydrolase</fullName>
    </recommendedName>
</protein>
<evidence type="ECO:0008006" key="3">
    <source>
        <dbReference type="Google" id="ProtNLM"/>
    </source>
</evidence>
<comment type="caution">
    <text evidence="1">The sequence shown here is derived from an EMBL/GenBank/DDBJ whole genome shotgun (WGS) entry which is preliminary data.</text>
</comment>
<reference evidence="1 2" key="1">
    <citation type="journal article" date="2024" name="Appl. Environ. Microbiol.">
        <title>Pontiella agarivorans sp. nov., a novel marine anaerobic bacterium capable of degrading macroalgal polysaccharides and fixing nitrogen.</title>
        <authorList>
            <person name="Liu N."/>
            <person name="Kivenson V."/>
            <person name="Peng X."/>
            <person name="Cui Z."/>
            <person name="Lankiewicz T.S."/>
            <person name="Gosselin K.M."/>
            <person name="English C.J."/>
            <person name="Blair E.M."/>
            <person name="O'Malley M.A."/>
            <person name="Valentine D.L."/>
        </authorList>
    </citation>
    <scope>NUCLEOTIDE SEQUENCE [LARGE SCALE GENOMIC DNA]</scope>
    <source>
        <strain evidence="1 2">NLcol2</strain>
    </source>
</reference>